<dbReference type="PANTHER" id="PTHR47983:SF3">
    <property type="entry name" value="OS05G0135800 PROTEIN"/>
    <property type="match status" value="1"/>
</dbReference>
<dbReference type="EMBL" id="JACMSC010000016">
    <property type="protein sequence ID" value="KAG6483004.1"/>
    <property type="molecule type" value="Genomic_DNA"/>
</dbReference>
<gene>
    <name evidence="7" type="ORF">ZIOFF_059644</name>
</gene>
<evidence type="ECO:0000313" key="7">
    <source>
        <dbReference type="EMBL" id="KAG6483004.1"/>
    </source>
</evidence>
<dbReference type="Gene3D" id="1.10.510.10">
    <property type="entry name" value="Transferase(Phosphotransferase) domain 1"/>
    <property type="match status" value="1"/>
</dbReference>
<dbReference type="AlphaFoldDB" id="A0A8J5KKE7"/>
<dbReference type="GO" id="GO:0004672">
    <property type="term" value="F:protein kinase activity"/>
    <property type="evidence" value="ECO:0007669"/>
    <property type="project" value="InterPro"/>
</dbReference>
<organism evidence="7 8">
    <name type="scientific">Zingiber officinale</name>
    <name type="common">Ginger</name>
    <name type="synonym">Amomum zingiber</name>
    <dbReference type="NCBI Taxonomy" id="94328"/>
    <lineage>
        <taxon>Eukaryota</taxon>
        <taxon>Viridiplantae</taxon>
        <taxon>Streptophyta</taxon>
        <taxon>Embryophyta</taxon>
        <taxon>Tracheophyta</taxon>
        <taxon>Spermatophyta</taxon>
        <taxon>Magnoliopsida</taxon>
        <taxon>Liliopsida</taxon>
        <taxon>Zingiberales</taxon>
        <taxon>Zingiberaceae</taxon>
        <taxon>Zingiber</taxon>
    </lineage>
</organism>
<evidence type="ECO:0000256" key="5">
    <source>
        <dbReference type="ARBA" id="ARBA00022840"/>
    </source>
</evidence>
<dbReference type="Gene3D" id="3.30.200.20">
    <property type="entry name" value="Phosphorylase Kinase, domain 1"/>
    <property type="match status" value="1"/>
</dbReference>
<dbReference type="PROSITE" id="PS50011">
    <property type="entry name" value="PROTEIN_KINASE_DOM"/>
    <property type="match status" value="1"/>
</dbReference>
<keyword evidence="2" id="KW-0808">Transferase</keyword>
<comment type="caution">
    <text evidence="7">The sequence shown here is derived from an EMBL/GenBank/DDBJ whole genome shotgun (WGS) entry which is preliminary data.</text>
</comment>
<evidence type="ECO:0000256" key="2">
    <source>
        <dbReference type="ARBA" id="ARBA00022679"/>
    </source>
</evidence>
<evidence type="ECO:0000259" key="6">
    <source>
        <dbReference type="PROSITE" id="PS50011"/>
    </source>
</evidence>
<dbReference type="Pfam" id="PF07714">
    <property type="entry name" value="PK_Tyr_Ser-Thr"/>
    <property type="match status" value="1"/>
</dbReference>
<protein>
    <recommendedName>
        <fullName evidence="6">Protein kinase domain-containing protein</fullName>
    </recommendedName>
</protein>
<dbReference type="InterPro" id="IPR000719">
    <property type="entry name" value="Prot_kinase_dom"/>
</dbReference>
<keyword evidence="8" id="KW-1185">Reference proteome</keyword>
<keyword evidence="4" id="KW-0418">Kinase</keyword>
<evidence type="ECO:0000256" key="4">
    <source>
        <dbReference type="ARBA" id="ARBA00022777"/>
    </source>
</evidence>
<accession>A0A8J5KKE7</accession>
<feature type="domain" description="Protein kinase" evidence="6">
    <location>
        <begin position="67"/>
        <end position="421"/>
    </location>
</feature>
<evidence type="ECO:0000313" key="8">
    <source>
        <dbReference type="Proteomes" id="UP000734854"/>
    </source>
</evidence>
<dbReference type="GO" id="GO:0005524">
    <property type="term" value="F:ATP binding"/>
    <property type="evidence" value="ECO:0007669"/>
    <property type="project" value="UniProtKB-KW"/>
</dbReference>
<keyword evidence="1" id="KW-0597">Phosphoprotein</keyword>
<dbReference type="Proteomes" id="UP000734854">
    <property type="component" value="Unassembled WGS sequence"/>
</dbReference>
<name>A0A8J5KKE7_ZINOF</name>
<keyword evidence="3" id="KW-0547">Nucleotide-binding</keyword>
<sequence length="463" mass="51121">MCLIIKNIGTRRRTPHKLTTKGKGDSDVDHPSLLLSDDRIQAKPIRLLPIEVPAIPTDDIKVIMQKLGNVTSDGSSLYTRVYCDTLRNGQKSAIKMLDDSGKTDQEFLTQVAMTESLQHENIVKLLGYGYFGNTRFLAYEFADMGSLHDILHGKKGVEGASPGPLLSWSQRVKIALRAAKGLEYLHEKAKSPAIHCAVKSSNILLFSGDVVKLGEFNLSIKAPGTGLSLWSAQPLGNFVYQAPEPSRWAIGVGFCRVTKLGERFWPDNIAGCGGCGEVHLLDNYCTLSKKRFVSIGQLTSKSDVYSFGVVLLELLTGRKPLDRSRPHQEQSLVVWAADKLAYDKVGEIVDNRLRGKYPPKSVAWLYPKTRVVNYSITFLFLFSCSPEEQMATIASACLQFDQDHRPEMSHVVKALRRNESLISRRFQSSIDHFAAGGVSSSPPPPSASSALPYTSPLVRQVPM</sequence>
<evidence type="ECO:0000256" key="3">
    <source>
        <dbReference type="ARBA" id="ARBA00022741"/>
    </source>
</evidence>
<dbReference type="SUPFAM" id="SSF56112">
    <property type="entry name" value="Protein kinase-like (PK-like)"/>
    <property type="match status" value="1"/>
</dbReference>
<dbReference type="InterPro" id="IPR052101">
    <property type="entry name" value="Plant_StressResp_Kinase"/>
</dbReference>
<dbReference type="InterPro" id="IPR001245">
    <property type="entry name" value="Ser-Thr/Tyr_kinase_cat_dom"/>
</dbReference>
<proteinExistence type="predicted"/>
<dbReference type="InterPro" id="IPR011009">
    <property type="entry name" value="Kinase-like_dom_sf"/>
</dbReference>
<keyword evidence="5" id="KW-0067">ATP-binding</keyword>
<dbReference type="PANTHER" id="PTHR47983">
    <property type="entry name" value="PTO-INTERACTING PROTEIN 1-LIKE"/>
    <property type="match status" value="1"/>
</dbReference>
<evidence type="ECO:0000256" key="1">
    <source>
        <dbReference type="ARBA" id="ARBA00022553"/>
    </source>
</evidence>
<reference evidence="7 8" key="1">
    <citation type="submission" date="2020-08" db="EMBL/GenBank/DDBJ databases">
        <title>Plant Genome Project.</title>
        <authorList>
            <person name="Zhang R.-G."/>
        </authorList>
    </citation>
    <scope>NUCLEOTIDE SEQUENCE [LARGE SCALE GENOMIC DNA]</scope>
    <source>
        <tissue evidence="7">Rhizome</tissue>
    </source>
</reference>